<organism evidence="1 2">
    <name type="scientific">Candidatus Acidianus copahuensis</name>
    <dbReference type="NCBI Taxonomy" id="1160895"/>
    <lineage>
        <taxon>Archaea</taxon>
        <taxon>Thermoproteota</taxon>
        <taxon>Thermoprotei</taxon>
        <taxon>Sulfolobales</taxon>
        <taxon>Sulfolobaceae</taxon>
        <taxon>Acidianus</taxon>
    </lineage>
</organism>
<proteinExistence type="predicted"/>
<evidence type="ECO:0000313" key="2">
    <source>
        <dbReference type="Proteomes" id="UP000024332"/>
    </source>
</evidence>
<dbReference type="STRING" id="1160895.CM19_07255"/>
<dbReference type="EMBL" id="JFZT01000043">
    <property type="protein sequence ID" value="EZQ06583.1"/>
    <property type="molecule type" value="Genomic_DNA"/>
</dbReference>
<reference evidence="1 2" key="1">
    <citation type="submission" date="2014-03" db="EMBL/GenBank/DDBJ databases">
        <title>Draft genome sequence of the novel thermoacidophilic archaea Acidianus copahuensis ALE1 strain, isolated from Copahue volcanic area in Neuquen Argentina.</title>
        <authorList>
            <person name="Urbieta M.S."/>
            <person name="Rascovan N."/>
            <person name="Castro C."/>
            <person name="Revale S."/>
            <person name="Giaveno M.A."/>
            <person name="Vazquez M.P."/>
            <person name="Donati E.R."/>
        </authorList>
    </citation>
    <scope>NUCLEOTIDE SEQUENCE [LARGE SCALE GENOMIC DNA]</scope>
    <source>
        <strain evidence="1 2">ALE1</strain>
    </source>
</reference>
<sequence length="215" mass="25260">MWINELSVYLLCNYDKLESRVNSRGNVLNTIKDNQGISLSVFTKDYRISFSNGRLVDMHNLTVKRGNEARDQISDILRKISYDTKRDIEELKNTYEIPVNLITVLLQGIENLNLDPRSLLDFGINQVKYDLGREFLKDRPGFTSERRLRLDIFSSSSCLREVYWLDEMKADFFWSLDCENWIASEAKFRNLLGKIQTMDPKYKEILSFFSRTLTV</sequence>
<dbReference type="AlphaFoldDB" id="A0A031LLP9"/>
<accession>A0A031LLP9</accession>
<keyword evidence="2" id="KW-1185">Reference proteome</keyword>
<comment type="caution">
    <text evidence="1">The sequence shown here is derived from an EMBL/GenBank/DDBJ whole genome shotgun (WGS) entry which is preliminary data.</text>
</comment>
<name>A0A031LLP9_9CREN</name>
<gene>
    <name evidence="1" type="ORF">CM19_07255</name>
</gene>
<evidence type="ECO:0000313" key="1">
    <source>
        <dbReference type="EMBL" id="EZQ06583.1"/>
    </source>
</evidence>
<dbReference type="OrthoDB" id="38965at2157"/>
<dbReference type="Proteomes" id="UP000024332">
    <property type="component" value="Unassembled WGS sequence"/>
</dbReference>
<protein>
    <submittedName>
        <fullName evidence="1">Uncharacterized protein</fullName>
    </submittedName>
</protein>
<dbReference type="RefSeq" id="WP_048099706.1">
    <property type="nucleotide sequence ID" value="NZ_JFZT01000043.1"/>
</dbReference>